<organism evidence="2">
    <name type="scientific">Brachypodium distachyon</name>
    <name type="common">Purple false brome</name>
    <name type="synonym">Trachynia distachya</name>
    <dbReference type="NCBI Taxonomy" id="15368"/>
    <lineage>
        <taxon>Eukaryota</taxon>
        <taxon>Viridiplantae</taxon>
        <taxon>Streptophyta</taxon>
        <taxon>Embryophyta</taxon>
        <taxon>Tracheophyta</taxon>
        <taxon>Spermatophyta</taxon>
        <taxon>Magnoliopsida</taxon>
        <taxon>Liliopsida</taxon>
        <taxon>Poales</taxon>
        <taxon>Poaceae</taxon>
        <taxon>BOP clade</taxon>
        <taxon>Pooideae</taxon>
        <taxon>Stipodae</taxon>
        <taxon>Brachypodieae</taxon>
        <taxon>Brachypodium</taxon>
    </lineage>
</organism>
<reference evidence="2 3" key="1">
    <citation type="journal article" date="2010" name="Nature">
        <title>Genome sequencing and analysis of the model grass Brachypodium distachyon.</title>
        <authorList>
            <consortium name="International Brachypodium Initiative"/>
        </authorList>
    </citation>
    <scope>NUCLEOTIDE SEQUENCE [LARGE SCALE GENOMIC DNA]</scope>
    <source>
        <strain evidence="2 3">Bd21</strain>
    </source>
</reference>
<accession>A0A2K2D134</accession>
<dbReference type="Gramene" id="PNT67990">
    <property type="protein sequence ID" value="PNT67990"/>
    <property type="gene ID" value="BRADI_3g34641v3"/>
</dbReference>
<evidence type="ECO:0000256" key="1">
    <source>
        <dbReference type="SAM" id="MobiDB-lite"/>
    </source>
</evidence>
<dbReference type="Proteomes" id="UP000008810">
    <property type="component" value="Chromosome 3"/>
</dbReference>
<evidence type="ECO:0000313" key="2">
    <source>
        <dbReference type="EMBL" id="PNT67990.1"/>
    </source>
</evidence>
<feature type="compositionally biased region" description="Low complexity" evidence="1">
    <location>
        <begin position="147"/>
        <end position="169"/>
    </location>
</feature>
<gene>
    <name evidence="2" type="ORF">BRADI_3g34641v3</name>
</gene>
<reference evidence="2" key="2">
    <citation type="submission" date="2017-06" db="EMBL/GenBank/DDBJ databases">
        <title>WGS assembly of Brachypodium distachyon.</title>
        <authorList>
            <consortium name="The International Brachypodium Initiative"/>
            <person name="Lucas S."/>
            <person name="Harmon-Smith M."/>
            <person name="Lail K."/>
            <person name="Tice H."/>
            <person name="Grimwood J."/>
            <person name="Bruce D."/>
            <person name="Barry K."/>
            <person name="Shu S."/>
            <person name="Lindquist E."/>
            <person name="Wang M."/>
            <person name="Pitluck S."/>
            <person name="Vogel J.P."/>
            <person name="Garvin D.F."/>
            <person name="Mockler T.C."/>
            <person name="Schmutz J."/>
            <person name="Rokhsar D."/>
            <person name="Bevan M.W."/>
        </authorList>
    </citation>
    <scope>NUCLEOTIDE SEQUENCE</scope>
    <source>
        <strain evidence="2">Bd21</strain>
    </source>
</reference>
<evidence type="ECO:0000313" key="3">
    <source>
        <dbReference type="EnsemblPlants" id="PNT67990"/>
    </source>
</evidence>
<feature type="region of interest" description="Disordered" evidence="1">
    <location>
        <begin position="104"/>
        <end position="169"/>
    </location>
</feature>
<name>A0A2K2D134_BRADI</name>
<protein>
    <submittedName>
        <fullName evidence="2 3">Uncharacterized protein</fullName>
    </submittedName>
</protein>
<keyword evidence="4" id="KW-1185">Reference proteome</keyword>
<proteinExistence type="predicted"/>
<dbReference type="EnsemblPlants" id="PNT67990">
    <property type="protein sequence ID" value="PNT67990"/>
    <property type="gene ID" value="BRADI_3g34641v3"/>
</dbReference>
<feature type="compositionally biased region" description="Pro residues" evidence="1">
    <location>
        <begin position="104"/>
        <end position="120"/>
    </location>
</feature>
<reference evidence="3" key="3">
    <citation type="submission" date="2018-08" db="UniProtKB">
        <authorList>
            <consortium name="EnsemblPlants"/>
        </authorList>
    </citation>
    <scope>IDENTIFICATION</scope>
    <source>
        <strain evidence="3">cv. Bd21</strain>
    </source>
</reference>
<dbReference type="InParanoid" id="A0A2K2D134"/>
<sequence length="169" mass="18187">MQPICTLVCAKLPTPPTCLHRLWSPRVPFLFLISLAHSANLWHTYPPRTQLPFFPSLSLLSLALSLSRAHLSCISLNLSALPPVARQRALGGLRRKALPFPPPCSCPPPRPEPQPLPCLPSRPGMWTPLSAGEVKEVSLGPSPMTMTRSSRASPASSTTASSARSSPIT</sequence>
<dbReference type="EMBL" id="CM000882">
    <property type="protein sequence ID" value="PNT67990.1"/>
    <property type="molecule type" value="Genomic_DNA"/>
</dbReference>
<evidence type="ECO:0000313" key="4">
    <source>
        <dbReference type="Proteomes" id="UP000008810"/>
    </source>
</evidence>
<dbReference type="AlphaFoldDB" id="A0A2K2D134"/>